<comment type="function">
    <text evidence="1 11">Catalyzes the NADPH-dependent reduction of ketopantoate into pantoic acid.</text>
</comment>
<dbReference type="PANTHER" id="PTHR43765">
    <property type="entry name" value="2-DEHYDROPANTOATE 2-REDUCTASE-RELATED"/>
    <property type="match status" value="1"/>
</dbReference>
<dbReference type="Proteomes" id="UP000823201">
    <property type="component" value="Unassembled WGS sequence"/>
</dbReference>
<dbReference type="EMBL" id="JAFBEV010000002">
    <property type="protein sequence ID" value="MBM7656857.1"/>
    <property type="molecule type" value="Genomic_DNA"/>
</dbReference>
<evidence type="ECO:0000256" key="10">
    <source>
        <dbReference type="ARBA" id="ARBA00048793"/>
    </source>
</evidence>
<dbReference type="GO" id="GO:0016853">
    <property type="term" value="F:isomerase activity"/>
    <property type="evidence" value="ECO:0007669"/>
    <property type="project" value="UniProtKB-KW"/>
</dbReference>
<dbReference type="InterPro" id="IPR036291">
    <property type="entry name" value="NAD(P)-bd_dom_sf"/>
</dbReference>
<comment type="catalytic activity">
    <reaction evidence="10 11">
        <text>(R)-pantoate + NADP(+) = 2-dehydropantoate + NADPH + H(+)</text>
        <dbReference type="Rhea" id="RHEA:16233"/>
        <dbReference type="ChEBI" id="CHEBI:11561"/>
        <dbReference type="ChEBI" id="CHEBI:15378"/>
        <dbReference type="ChEBI" id="CHEBI:15980"/>
        <dbReference type="ChEBI" id="CHEBI:57783"/>
        <dbReference type="ChEBI" id="CHEBI:58349"/>
        <dbReference type="EC" id="1.1.1.169"/>
    </reaction>
</comment>
<evidence type="ECO:0000256" key="6">
    <source>
        <dbReference type="ARBA" id="ARBA00022655"/>
    </source>
</evidence>
<feature type="domain" description="Ketopantoate reductase C-terminal" evidence="13">
    <location>
        <begin position="183"/>
        <end position="309"/>
    </location>
</feature>
<comment type="pathway">
    <text evidence="2 11">Cofactor biosynthesis; (R)-pantothenate biosynthesis; (R)-pantoate from 3-methyl-2-oxobutanoate: step 2/2.</text>
</comment>
<evidence type="ECO:0000256" key="8">
    <source>
        <dbReference type="ARBA" id="ARBA00023002"/>
    </source>
</evidence>
<evidence type="ECO:0000313" key="14">
    <source>
        <dbReference type="EMBL" id="MBM7656857.1"/>
    </source>
</evidence>
<dbReference type="InterPro" id="IPR050838">
    <property type="entry name" value="Ketopantoate_reductase"/>
</dbReference>
<keyword evidence="6 11" id="KW-0566">Pantothenate biosynthesis</keyword>
<comment type="caution">
    <text evidence="14">The sequence shown here is derived from an EMBL/GenBank/DDBJ whole genome shotgun (WGS) entry which is preliminary data.</text>
</comment>
<dbReference type="SUPFAM" id="SSF51735">
    <property type="entry name" value="NAD(P)-binding Rossmann-fold domains"/>
    <property type="match status" value="1"/>
</dbReference>
<evidence type="ECO:0000256" key="4">
    <source>
        <dbReference type="ARBA" id="ARBA00013014"/>
    </source>
</evidence>
<evidence type="ECO:0000259" key="12">
    <source>
        <dbReference type="Pfam" id="PF02558"/>
    </source>
</evidence>
<keyword evidence="14" id="KW-0413">Isomerase</keyword>
<dbReference type="InterPro" id="IPR013328">
    <property type="entry name" value="6PGD_dom2"/>
</dbReference>
<dbReference type="RefSeq" id="WP_205005218.1">
    <property type="nucleotide sequence ID" value="NZ_CBCRXA010000002.1"/>
</dbReference>
<evidence type="ECO:0000256" key="5">
    <source>
        <dbReference type="ARBA" id="ARBA00019465"/>
    </source>
</evidence>
<accession>A0ABS2Q505</accession>
<evidence type="ECO:0000256" key="1">
    <source>
        <dbReference type="ARBA" id="ARBA00002919"/>
    </source>
</evidence>
<dbReference type="Gene3D" id="1.10.1040.10">
    <property type="entry name" value="N-(1-d-carboxylethyl)-l-norvaline Dehydrogenase, domain 2"/>
    <property type="match status" value="1"/>
</dbReference>
<organism evidence="14 15">
    <name type="scientific">Sporolactobacillus spathodeae</name>
    <dbReference type="NCBI Taxonomy" id="1465502"/>
    <lineage>
        <taxon>Bacteria</taxon>
        <taxon>Bacillati</taxon>
        <taxon>Bacillota</taxon>
        <taxon>Bacilli</taxon>
        <taxon>Bacillales</taxon>
        <taxon>Sporolactobacillaceae</taxon>
        <taxon>Sporolactobacillus</taxon>
    </lineage>
</organism>
<dbReference type="NCBIfam" id="TIGR00745">
    <property type="entry name" value="apbA_panE"/>
    <property type="match status" value="1"/>
</dbReference>
<evidence type="ECO:0000256" key="9">
    <source>
        <dbReference type="ARBA" id="ARBA00032024"/>
    </source>
</evidence>
<gene>
    <name evidence="14" type="ORF">JOC27_000294</name>
</gene>
<evidence type="ECO:0000256" key="3">
    <source>
        <dbReference type="ARBA" id="ARBA00007870"/>
    </source>
</evidence>
<keyword evidence="8 11" id="KW-0560">Oxidoreductase</keyword>
<dbReference type="Pfam" id="PF08546">
    <property type="entry name" value="ApbA_C"/>
    <property type="match status" value="1"/>
</dbReference>
<dbReference type="InterPro" id="IPR013752">
    <property type="entry name" value="KPA_reductase"/>
</dbReference>
<feature type="domain" description="Ketopantoate reductase N-terminal" evidence="12">
    <location>
        <begin position="3"/>
        <end position="143"/>
    </location>
</feature>
<sequence>MKIVCIGAGAMGLRYGVLLQEAGNDVQFVDTWEPNVAAIRKQNGVYVTRDGKNEHLVEINVCFPEEYHDEPELAIFFIKDMHTREVMDRCKHFIGKKTHVLTNQNGWGGAEMIAEYVDREMIIAGTAMIATVMRGPGKVDFIGKRGEGHVHIVRVAGEPDEFIQRVAAEMDKAKMNPTVCNDYRGTVWTKLVFNAVVNTLCTLINVKMGQFAEYEGAENLTRRLMTESCAATAAEGIKLELDCESLVNQVMYVSKVGNPLHYPSMHQDMSTNRPTEVDYMNGAIVRLAEKHGLQAPNHALLVDLVHLKEASRKYTVE</sequence>
<keyword evidence="7 11" id="KW-0521">NADP</keyword>
<evidence type="ECO:0000256" key="11">
    <source>
        <dbReference type="RuleBase" id="RU362068"/>
    </source>
</evidence>
<evidence type="ECO:0000256" key="2">
    <source>
        <dbReference type="ARBA" id="ARBA00004994"/>
    </source>
</evidence>
<dbReference type="InterPro" id="IPR003710">
    <property type="entry name" value="ApbA"/>
</dbReference>
<dbReference type="SUPFAM" id="SSF48179">
    <property type="entry name" value="6-phosphogluconate dehydrogenase C-terminal domain-like"/>
    <property type="match status" value="1"/>
</dbReference>
<dbReference type="Gene3D" id="3.40.50.720">
    <property type="entry name" value="NAD(P)-binding Rossmann-like Domain"/>
    <property type="match status" value="1"/>
</dbReference>
<dbReference type="Pfam" id="PF02558">
    <property type="entry name" value="ApbA"/>
    <property type="match status" value="1"/>
</dbReference>
<evidence type="ECO:0000313" key="15">
    <source>
        <dbReference type="Proteomes" id="UP000823201"/>
    </source>
</evidence>
<dbReference type="EC" id="1.1.1.169" evidence="4 11"/>
<name>A0ABS2Q505_9BACL</name>
<dbReference type="GO" id="GO:0008677">
    <property type="term" value="F:2-dehydropantoate 2-reductase activity"/>
    <property type="evidence" value="ECO:0007669"/>
    <property type="project" value="UniProtKB-EC"/>
</dbReference>
<evidence type="ECO:0000259" key="13">
    <source>
        <dbReference type="Pfam" id="PF08546"/>
    </source>
</evidence>
<keyword evidence="15" id="KW-1185">Reference proteome</keyword>
<dbReference type="InterPro" id="IPR013332">
    <property type="entry name" value="KPR_N"/>
</dbReference>
<proteinExistence type="inferred from homology"/>
<reference evidence="14 15" key="1">
    <citation type="submission" date="2021-01" db="EMBL/GenBank/DDBJ databases">
        <title>Genomic Encyclopedia of Type Strains, Phase IV (KMG-IV): sequencing the most valuable type-strain genomes for metagenomic binning, comparative biology and taxonomic classification.</title>
        <authorList>
            <person name="Goeker M."/>
        </authorList>
    </citation>
    <scope>NUCLEOTIDE SEQUENCE [LARGE SCALE GENOMIC DNA]</scope>
    <source>
        <strain evidence="14 15">DSM 100968</strain>
    </source>
</reference>
<evidence type="ECO:0000256" key="7">
    <source>
        <dbReference type="ARBA" id="ARBA00022857"/>
    </source>
</evidence>
<dbReference type="InterPro" id="IPR008927">
    <property type="entry name" value="6-PGluconate_DH-like_C_sf"/>
</dbReference>
<protein>
    <recommendedName>
        <fullName evidence="5 11">2-dehydropantoate 2-reductase</fullName>
        <ecNumber evidence="4 11">1.1.1.169</ecNumber>
    </recommendedName>
    <alternativeName>
        <fullName evidence="9 11">Ketopantoate reductase</fullName>
    </alternativeName>
</protein>
<dbReference type="PANTHER" id="PTHR43765:SF2">
    <property type="entry name" value="2-DEHYDROPANTOATE 2-REDUCTASE"/>
    <property type="match status" value="1"/>
</dbReference>
<comment type="similarity">
    <text evidence="3 11">Belongs to the ketopantoate reductase family.</text>
</comment>